<sequence>MSANIANPTSPYRSYATPPTSPSPSNLNSLTNPTSAPAASAPAPGRSRRTPYNPSRPVPTLRREESCYGEESDMGAMILNIAGIDRIGYVQLGGVPVNEELTESQLGQVGLRSGWMVAVVGEDNGSQFTQGSDTSQLFDSQASQSLIPGIHTLNPYQLPSAPTVRERQPSSSTSPSRPRGRHGLRGAAGSSLLSGTSVRRAVGRQSTGTVLSGMLEDGEE</sequence>
<feature type="region of interest" description="Disordered" evidence="1">
    <location>
        <begin position="1"/>
        <end position="67"/>
    </location>
</feature>
<dbReference type="OrthoDB" id="5404185at2759"/>
<dbReference type="EMBL" id="ML121532">
    <property type="protein sequence ID" value="RPB27236.1"/>
    <property type="molecule type" value="Genomic_DNA"/>
</dbReference>
<gene>
    <name evidence="2" type="ORF">L211DRAFT_618110</name>
</gene>
<reference evidence="2 3" key="1">
    <citation type="journal article" date="2018" name="Nat. Ecol. Evol.">
        <title>Pezizomycetes genomes reveal the molecular basis of ectomycorrhizal truffle lifestyle.</title>
        <authorList>
            <person name="Murat C."/>
            <person name="Payen T."/>
            <person name="Noel B."/>
            <person name="Kuo A."/>
            <person name="Morin E."/>
            <person name="Chen J."/>
            <person name="Kohler A."/>
            <person name="Krizsan K."/>
            <person name="Balestrini R."/>
            <person name="Da Silva C."/>
            <person name="Montanini B."/>
            <person name="Hainaut M."/>
            <person name="Levati E."/>
            <person name="Barry K.W."/>
            <person name="Belfiori B."/>
            <person name="Cichocki N."/>
            <person name="Clum A."/>
            <person name="Dockter R.B."/>
            <person name="Fauchery L."/>
            <person name="Guy J."/>
            <person name="Iotti M."/>
            <person name="Le Tacon F."/>
            <person name="Lindquist E.A."/>
            <person name="Lipzen A."/>
            <person name="Malagnac F."/>
            <person name="Mello A."/>
            <person name="Molinier V."/>
            <person name="Miyauchi S."/>
            <person name="Poulain J."/>
            <person name="Riccioni C."/>
            <person name="Rubini A."/>
            <person name="Sitrit Y."/>
            <person name="Splivallo R."/>
            <person name="Traeger S."/>
            <person name="Wang M."/>
            <person name="Zifcakova L."/>
            <person name="Wipf D."/>
            <person name="Zambonelli A."/>
            <person name="Paolocci F."/>
            <person name="Nowrousian M."/>
            <person name="Ottonello S."/>
            <person name="Baldrian P."/>
            <person name="Spatafora J.W."/>
            <person name="Henrissat B."/>
            <person name="Nagy L.G."/>
            <person name="Aury J.M."/>
            <person name="Wincker P."/>
            <person name="Grigoriev I.V."/>
            <person name="Bonfante P."/>
            <person name="Martin F.M."/>
        </authorList>
    </citation>
    <scope>NUCLEOTIDE SEQUENCE [LARGE SCALE GENOMIC DNA]</scope>
    <source>
        <strain evidence="2 3">ATCC MYA-4762</strain>
    </source>
</reference>
<protein>
    <submittedName>
        <fullName evidence="2">Uncharacterized protein</fullName>
    </submittedName>
</protein>
<organism evidence="2 3">
    <name type="scientific">Terfezia boudieri ATCC MYA-4762</name>
    <dbReference type="NCBI Taxonomy" id="1051890"/>
    <lineage>
        <taxon>Eukaryota</taxon>
        <taxon>Fungi</taxon>
        <taxon>Dikarya</taxon>
        <taxon>Ascomycota</taxon>
        <taxon>Pezizomycotina</taxon>
        <taxon>Pezizomycetes</taxon>
        <taxon>Pezizales</taxon>
        <taxon>Pezizaceae</taxon>
        <taxon>Terfezia</taxon>
    </lineage>
</organism>
<dbReference type="AlphaFoldDB" id="A0A3N4LWF3"/>
<feature type="compositionally biased region" description="Low complexity" evidence="1">
    <location>
        <begin position="8"/>
        <end position="45"/>
    </location>
</feature>
<evidence type="ECO:0000313" key="2">
    <source>
        <dbReference type="EMBL" id="RPB27236.1"/>
    </source>
</evidence>
<evidence type="ECO:0000313" key="3">
    <source>
        <dbReference type="Proteomes" id="UP000267821"/>
    </source>
</evidence>
<proteinExistence type="predicted"/>
<keyword evidence="3" id="KW-1185">Reference proteome</keyword>
<name>A0A3N4LWF3_9PEZI</name>
<evidence type="ECO:0000256" key="1">
    <source>
        <dbReference type="SAM" id="MobiDB-lite"/>
    </source>
</evidence>
<feature type="region of interest" description="Disordered" evidence="1">
    <location>
        <begin position="154"/>
        <end position="220"/>
    </location>
</feature>
<accession>A0A3N4LWF3</accession>
<dbReference type="InParanoid" id="A0A3N4LWF3"/>
<feature type="compositionally biased region" description="Low complexity" evidence="1">
    <location>
        <begin position="185"/>
        <end position="197"/>
    </location>
</feature>
<dbReference type="Proteomes" id="UP000267821">
    <property type="component" value="Unassembled WGS sequence"/>
</dbReference>